<evidence type="ECO:0000256" key="2">
    <source>
        <dbReference type="SAM" id="SignalP"/>
    </source>
</evidence>
<feature type="compositionally biased region" description="Polar residues" evidence="1">
    <location>
        <begin position="48"/>
        <end position="61"/>
    </location>
</feature>
<gene>
    <name evidence="3" type="ORF">SAMD00023353_1501090</name>
</gene>
<feature type="chain" id="PRO_5012955668" evidence="2">
    <location>
        <begin position="26"/>
        <end position="129"/>
    </location>
</feature>
<dbReference type="Proteomes" id="UP000054516">
    <property type="component" value="Unassembled WGS sequence"/>
</dbReference>
<dbReference type="InterPro" id="IPR029058">
    <property type="entry name" value="AB_hydrolase_fold"/>
</dbReference>
<protein>
    <submittedName>
        <fullName evidence="3">Putative carbohydrate esterase family 15 protein</fullName>
    </submittedName>
</protein>
<accession>A0A1S8A729</accession>
<feature type="region of interest" description="Disordered" evidence="1">
    <location>
        <begin position="22"/>
        <end position="103"/>
    </location>
</feature>
<dbReference type="AlphaFoldDB" id="A0A1S8A729"/>
<dbReference type="OrthoDB" id="3781271at2759"/>
<evidence type="ECO:0000313" key="3">
    <source>
        <dbReference type="EMBL" id="GAW25897.1"/>
    </source>
</evidence>
<reference evidence="3" key="1">
    <citation type="submission" date="2016-03" db="EMBL/GenBank/DDBJ databases">
        <title>Draft genome sequence of Rosellinia necatrix.</title>
        <authorList>
            <person name="Kanematsu S."/>
        </authorList>
    </citation>
    <scope>NUCLEOTIDE SEQUENCE [LARGE SCALE GENOMIC DNA]</scope>
    <source>
        <strain evidence="3">W97</strain>
    </source>
</reference>
<dbReference type="STRING" id="77044.A0A1S8A729"/>
<keyword evidence="2" id="KW-0732">Signal</keyword>
<proteinExistence type="predicted"/>
<sequence>MAPSTATALLAGTLALLGLASTAAAAPPRQHEREPRQAACAPVPSPSKYPTWSQLPQQSTMPDPFLPLAYTTTDNAGAGGSSAADFARDVMSGRGKGRIQTPEEWYRCRQPEIIQMLQEYHSNTPPFPS</sequence>
<organism evidence="3">
    <name type="scientific">Rosellinia necatrix</name>
    <name type="common">White root-rot fungus</name>
    <dbReference type="NCBI Taxonomy" id="77044"/>
    <lineage>
        <taxon>Eukaryota</taxon>
        <taxon>Fungi</taxon>
        <taxon>Dikarya</taxon>
        <taxon>Ascomycota</taxon>
        <taxon>Pezizomycotina</taxon>
        <taxon>Sordariomycetes</taxon>
        <taxon>Xylariomycetidae</taxon>
        <taxon>Xylariales</taxon>
        <taxon>Xylariaceae</taxon>
        <taxon>Rosellinia</taxon>
    </lineage>
</organism>
<keyword evidence="4" id="KW-1185">Reference proteome</keyword>
<dbReference type="EMBL" id="DF977460">
    <property type="protein sequence ID" value="GAW25897.1"/>
    <property type="molecule type" value="Genomic_DNA"/>
</dbReference>
<feature type="signal peptide" evidence="2">
    <location>
        <begin position="1"/>
        <end position="25"/>
    </location>
</feature>
<evidence type="ECO:0000256" key="1">
    <source>
        <dbReference type="SAM" id="MobiDB-lite"/>
    </source>
</evidence>
<dbReference type="Gene3D" id="3.40.50.1820">
    <property type="entry name" value="alpha/beta hydrolase"/>
    <property type="match status" value="1"/>
</dbReference>
<name>A0A1S8A729_ROSNE</name>
<evidence type="ECO:0000313" key="4">
    <source>
        <dbReference type="Proteomes" id="UP000054516"/>
    </source>
</evidence>